<organism evidence="1 2">
    <name type="scientific">Streptomyces lannensis</name>
    <dbReference type="NCBI Taxonomy" id="766498"/>
    <lineage>
        <taxon>Bacteria</taxon>
        <taxon>Bacillati</taxon>
        <taxon>Actinomycetota</taxon>
        <taxon>Actinomycetes</taxon>
        <taxon>Kitasatosporales</taxon>
        <taxon>Streptomycetaceae</taxon>
        <taxon>Streptomyces</taxon>
    </lineage>
</organism>
<protein>
    <recommendedName>
        <fullName evidence="3">Transposase</fullName>
    </recommendedName>
</protein>
<comment type="caution">
    <text evidence="1">The sequence shown here is derived from an EMBL/GenBank/DDBJ whole genome shotgun (WGS) entry which is preliminary data.</text>
</comment>
<keyword evidence="2" id="KW-1185">Reference proteome</keyword>
<dbReference type="Proteomes" id="UP001501563">
    <property type="component" value="Unassembled WGS sequence"/>
</dbReference>
<sequence length="71" mass="7658">MVPAPPELGCRDLLAQLLKVNDSTLGRAVRHVALLAKLGCMIPPSTARFRILADLTVFLANSNLTEIKSIC</sequence>
<evidence type="ECO:0000313" key="1">
    <source>
        <dbReference type="EMBL" id="GAA3889277.1"/>
    </source>
</evidence>
<evidence type="ECO:0008006" key="3">
    <source>
        <dbReference type="Google" id="ProtNLM"/>
    </source>
</evidence>
<dbReference type="EMBL" id="BAAAZA010000025">
    <property type="protein sequence ID" value="GAA3889277.1"/>
    <property type="molecule type" value="Genomic_DNA"/>
</dbReference>
<proteinExistence type="predicted"/>
<accession>A0ABP7KZ00</accession>
<evidence type="ECO:0000313" key="2">
    <source>
        <dbReference type="Proteomes" id="UP001501563"/>
    </source>
</evidence>
<reference evidence="2" key="1">
    <citation type="journal article" date="2019" name="Int. J. Syst. Evol. Microbiol.">
        <title>The Global Catalogue of Microorganisms (GCM) 10K type strain sequencing project: providing services to taxonomists for standard genome sequencing and annotation.</title>
        <authorList>
            <consortium name="The Broad Institute Genomics Platform"/>
            <consortium name="The Broad Institute Genome Sequencing Center for Infectious Disease"/>
            <person name="Wu L."/>
            <person name="Ma J."/>
        </authorList>
    </citation>
    <scope>NUCLEOTIDE SEQUENCE [LARGE SCALE GENOMIC DNA]</scope>
    <source>
        <strain evidence="2">JCM 16578</strain>
    </source>
</reference>
<name>A0ABP7KZ00_9ACTN</name>
<gene>
    <name evidence="1" type="ORF">GCM10022207_65970</name>
</gene>